<comment type="similarity">
    <text evidence="1">Belongs to the AB hydrolase superfamily.</text>
</comment>
<dbReference type="PRINTS" id="PR00111">
    <property type="entry name" value="ABHYDROLASE"/>
</dbReference>
<name>A0A3N0C433_9MICC</name>
<dbReference type="AlphaFoldDB" id="A0A3N0C433"/>
<evidence type="ECO:0000256" key="1">
    <source>
        <dbReference type="ARBA" id="ARBA00008645"/>
    </source>
</evidence>
<accession>A0A3N0C433</accession>
<dbReference type="PANTHER" id="PTHR43039">
    <property type="entry name" value="ESTERASE-RELATED"/>
    <property type="match status" value="1"/>
</dbReference>
<protein>
    <submittedName>
        <fullName evidence="3">Alpha/beta hydrolase</fullName>
    </submittedName>
</protein>
<dbReference type="GO" id="GO:0016787">
    <property type="term" value="F:hydrolase activity"/>
    <property type="evidence" value="ECO:0007669"/>
    <property type="project" value="UniProtKB-KW"/>
</dbReference>
<dbReference type="SUPFAM" id="SSF53474">
    <property type="entry name" value="alpha/beta-Hydrolases"/>
    <property type="match status" value="1"/>
</dbReference>
<organism evidence="3 4">
    <name type="scientific">Arthrobacter oryzae</name>
    <dbReference type="NCBI Taxonomy" id="409290"/>
    <lineage>
        <taxon>Bacteria</taxon>
        <taxon>Bacillati</taxon>
        <taxon>Actinomycetota</taxon>
        <taxon>Actinomycetes</taxon>
        <taxon>Micrococcales</taxon>
        <taxon>Micrococcaceae</taxon>
        <taxon>Arthrobacter</taxon>
    </lineage>
</organism>
<dbReference type="Pfam" id="PF12697">
    <property type="entry name" value="Abhydrolase_6"/>
    <property type="match status" value="1"/>
</dbReference>
<proteinExistence type="inferred from homology"/>
<dbReference type="Gene3D" id="3.40.50.1820">
    <property type="entry name" value="alpha/beta hydrolase"/>
    <property type="match status" value="1"/>
</dbReference>
<dbReference type="InterPro" id="IPR029058">
    <property type="entry name" value="AB_hydrolase_fold"/>
</dbReference>
<sequence>MAGPDDGPVLMFSHGFGTDQNMWGRILPYFTEKYRVVLFDHVGSGGSDKGAYDSGTYSSIGPYVMDLLEICDELDLRDVTLVGHSVGAMMAVEAACKDGGARLNRLVLLTASPSYLDHPEDGYIGGFTRHELDDLFVSLEANYLVWANSMAPVFMNNPASPELGTEIQGSFGRIKPMVGRDFARVAFLSDVRHLLGSVDVPALILQTTDDVVTPPHIGAYLLEKLPHGTLVTLAAKGHFPQASAPEETAGAILDYLQGPL</sequence>
<evidence type="ECO:0000313" key="4">
    <source>
        <dbReference type="Proteomes" id="UP000273807"/>
    </source>
</evidence>
<keyword evidence="4" id="KW-1185">Reference proteome</keyword>
<comment type="caution">
    <text evidence="3">The sequence shown here is derived from an EMBL/GenBank/DDBJ whole genome shotgun (WGS) entry which is preliminary data.</text>
</comment>
<feature type="domain" description="AB hydrolase-1" evidence="2">
    <location>
        <begin position="12"/>
        <end position="250"/>
    </location>
</feature>
<keyword evidence="3" id="KW-0378">Hydrolase</keyword>
<dbReference type="OrthoDB" id="8680283at2"/>
<dbReference type="EMBL" id="RBED01000080">
    <property type="protein sequence ID" value="RNL57181.1"/>
    <property type="molecule type" value="Genomic_DNA"/>
</dbReference>
<reference evidence="3 4" key="1">
    <citation type="submission" date="2018-10" db="EMBL/GenBank/DDBJ databases">
        <title>Genome sequencing of Arthrobacter oryzae TNB02.</title>
        <authorList>
            <person name="Cho Y.-J."/>
            <person name="Cho A."/>
            <person name="Kim O.-S."/>
        </authorList>
    </citation>
    <scope>NUCLEOTIDE SEQUENCE [LARGE SCALE GENOMIC DNA]</scope>
    <source>
        <strain evidence="3 4">TNB02</strain>
    </source>
</reference>
<evidence type="ECO:0000313" key="3">
    <source>
        <dbReference type="EMBL" id="RNL57181.1"/>
    </source>
</evidence>
<gene>
    <name evidence="3" type="ORF">D7003_07465</name>
</gene>
<dbReference type="Proteomes" id="UP000273807">
    <property type="component" value="Unassembled WGS sequence"/>
</dbReference>
<evidence type="ECO:0000259" key="2">
    <source>
        <dbReference type="Pfam" id="PF12697"/>
    </source>
</evidence>
<dbReference type="InterPro" id="IPR000073">
    <property type="entry name" value="AB_hydrolase_1"/>
</dbReference>